<dbReference type="InterPro" id="IPR028098">
    <property type="entry name" value="Glyco_trans_4-like_N"/>
</dbReference>
<proteinExistence type="predicted"/>
<dbReference type="CDD" id="cd03814">
    <property type="entry name" value="GT4-like"/>
    <property type="match status" value="1"/>
</dbReference>
<dbReference type="Gene3D" id="3.40.50.2000">
    <property type="entry name" value="Glycogen Phosphorylase B"/>
    <property type="match status" value="2"/>
</dbReference>
<sequence length="399" mass="43087">MAAYPMNGARAWEAPRTEGPGLRIALFSGNYDCVRDGANQALNRLVDHLLTEEGAAVRVYSPVAAVPAFKSAGDVVPVPSVAIPGRSEYRVALGLPAKVREDIRRFAPNIVHLSAPDWLGRSAQRFAREIGVPVVSSLHTRFETYLDYYGLRLLRAPVEHYLNRFYRGCDRVLAPTEAIAGAFRSQGLDGRVAVWGRGVDRGQFNPGRRSPELRRELGYAPDEIVPLFFGRLVHEKGLAVFAGVIRAARERGYRLRPMIVGEGPARRWFAGQLPDATFLGHLSGERLGMAVASADVLINPSVTEAFGNVNLEAMACGVPVISARVASAEALIAHGSSGLLVEAGAIAAYTDALERLVISRPLRAALGAAAARSALSHDWCQQLSGVASVYRECVQSGRR</sequence>
<evidence type="ECO:0000313" key="2">
    <source>
        <dbReference type="EMBL" id="APR53910.1"/>
    </source>
</evidence>
<dbReference type="KEGG" id="skr:BRX40_17170"/>
<gene>
    <name evidence="2" type="ORF">BRX40_17170</name>
</gene>
<dbReference type="PANTHER" id="PTHR45947:SF3">
    <property type="entry name" value="SULFOQUINOVOSYL TRANSFERASE SQD2"/>
    <property type="match status" value="1"/>
</dbReference>
<organism evidence="2 3">
    <name type="scientific">Sphingomonas koreensis</name>
    <dbReference type="NCBI Taxonomy" id="93064"/>
    <lineage>
        <taxon>Bacteria</taxon>
        <taxon>Pseudomonadati</taxon>
        <taxon>Pseudomonadota</taxon>
        <taxon>Alphaproteobacteria</taxon>
        <taxon>Sphingomonadales</taxon>
        <taxon>Sphingomonadaceae</taxon>
        <taxon>Sphingomonas</taxon>
    </lineage>
</organism>
<reference evidence="3" key="1">
    <citation type="submission" date="2016-12" db="EMBL/GenBank/DDBJ databases">
        <title>Whole genome sequencing of Sphingomonas sp. ABOJV.</title>
        <authorList>
            <person name="Conlan S."/>
            <person name="Thomas P.J."/>
            <person name="Mullikin J."/>
            <person name="Palmore T.N."/>
            <person name="Frank K.M."/>
            <person name="Segre J.A."/>
        </authorList>
    </citation>
    <scope>NUCLEOTIDE SEQUENCE [LARGE SCALE GENOMIC DNA]</scope>
    <source>
        <strain evidence="3">ABOJV</strain>
    </source>
</reference>
<dbReference type="InterPro" id="IPR050194">
    <property type="entry name" value="Glycosyltransferase_grp1"/>
</dbReference>
<dbReference type="Proteomes" id="UP000185161">
    <property type="component" value="Chromosome"/>
</dbReference>
<dbReference type="GO" id="GO:0016757">
    <property type="term" value="F:glycosyltransferase activity"/>
    <property type="evidence" value="ECO:0007669"/>
    <property type="project" value="UniProtKB-ARBA"/>
</dbReference>
<dbReference type="Pfam" id="PF13692">
    <property type="entry name" value="Glyco_trans_1_4"/>
    <property type="match status" value="1"/>
</dbReference>
<dbReference type="SUPFAM" id="SSF53756">
    <property type="entry name" value="UDP-Glycosyltransferase/glycogen phosphorylase"/>
    <property type="match status" value="1"/>
</dbReference>
<dbReference type="Pfam" id="PF13439">
    <property type="entry name" value="Glyco_transf_4"/>
    <property type="match status" value="1"/>
</dbReference>
<evidence type="ECO:0000313" key="3">
    <source>
        <dbReference type="Proteomes" id="UP000185161"/>
    </source>
</evidence>
<accession>A0A1L6JEH4</accession>
<name>A0A1L6JEH4_9SPHN</name>
<evidence type="ECO:0000259" key="1">
    <source>
        <dbReference type="Pfam" id="PF13439"/>
    </source>
</evidence>
<dbReference type="STRING" id="93064.BRX40_17170"/>
<protein>
    <submittedName>
        <fullName evidence="2">Glycosyl transferase family 1</fullName>
    </submittedName>
</protein>
<feature type="domain" description="Glycosyltransferase subfamily 4-like N-terminal" evidence="1">
    <location>
        <begin position="37"/>
        <end position="201"/>
    </location>
</feature>
<keyword evidence="3" id="KW-1185">Reference proteome</keyword>
<dbReference type="AlphaFoldDB" id="A0A1L6JEH4"/>
<dbReference type="RefSeq" id="WP_075152429.1">
    <property type="nucleotide sequence ID" value="NZ_CP018820.1"/>
</dbReference>
<dbReference type="PANTHER" id="PTHR45947">
    <property type="entry name" value="SULFOQUINOVOSYL TRANSFERASE SQD2"/>
    <property type="match status" value="1"/>
</dbReference>
<keyword evidence="2" id="KW-0808">Transferase</keyword>
<dbReference type="EMBL" id="CP018820">
    <property type="protein sequence ID" value="APR53910.1"/>
    <property type="molecule type" value="Genomic_DNA"/>
</dbReference>
<dbReference type="GeneID" id="44134289"/>